<gene>
    <name evidence="4" type="ORF">GCM10009744_57850</name>
</gene>
<dbReference type="Proteomes" id="UP001501319">
    <property type="component" value="Unassembled WGS sequence"/>
</dbReference>
<dbReference type="SUPFAM" id="SSF53850">
    <property type="entry name" value="Periplasmic binding protein-like II"/>
    <property type="match status" value="1"/>
</dbReference>
<keyword evidence="2" id="KW-0813">Transport</keyword>
<dbReference type="PANTHER" id="PTHR30061:SF50">
    <property type="entry name" value="MALTOSE_MALTODEXTRIN-BINDING PERIPLASMIC PROTEIN"/>
    <property type="match status" value="1"/>
</dbReference>
<dbReference type="Gene3D" id="3.40.190.10">
    <property type="entry name" value="Periplasmic binding protein-like II"/>
    <property type="match status" value="2"/>
</dbReference>
<evidence type="ECO:0000256" key="3">
    <source>
        <dbReference type="ARBA" id="ARBA00022729"/>
    </source>
</evidence>
<keyword evidence="5" id="KW-1185">Reference proteome</keyword>
<proteinExistence type="inferred from homology"/>
<dbReference type="PANTHER" id="PTHR30061">
    <property type="entry name" value="MALTOSE-BINDING PERIPLASMIC PROTEIN"/>
    <property type="match status" value="1"/>
</dbReference>
<reference evidence="4 5" key="1">
    <citation type="journal article" date="2019" name="Int. J. Syst. Evol. Microbiol.">
        <title>The Global Catalogue of Microorganisms (GCM) 10K type strain sequencing project: providing services to taxonomists for standard genome sequencing and annotation.</title>
        <authorList>
            <consortium name="The Broad Institute Genomics Platform"/>
            <consortium name="The Broad Institute Genome Sequencing Center for Infectious Disease"/>
            <person name="Wu L."/>
            <person name="Ma J."/>
        </authorList>
    </citation>
    <scope>NUCLEOTIDE SEQUENCE [LARGE SCALE GENOMIC DNA]</scope>
    <source>
        <strain evidence="4 5">JCM 14306</strain>
    </source>
</reference>
<evidence type="ECO:0000313" key="5">
    <source>
        <dbReference type="Proteomes" id="UP001501319"/>
    </source>
</evidence>
<evidence type="ECO:0000256" key="2">
    <source>
        <dbReference type="ARBA" id="ARBA00022448"/>
    </source>
</evidence>
<sequence length="484" mass="51502">MCGSGHIEADLGYCPDRAARSAVGDCDRPAQDLVNVPSGEGRYTMRFERSTTRRAVAAAVAGSLVLLASACGGDSGSSGSSTTGGGAAALEGRGPITFATGKDTSGFLPKQVAAWNSQHPTEKVEIKELPEDADAQRQQMVQNAQNQSDAFSVLNMDVVWTSEFAANQWIVQLPEDKFPDLSKLIPATVETAKYRDKLYAVPITSDGGLLYFRKDLLTKAGVEPPKTWDEMLAACVKVQALPEGKGMNCYSGQFEKYEGLTVNFSEAINSAGGVVVGKDGKPNVDTPEALAGLEELTKGFTTGAIPKAAITYKEEESRRAFQEGKLLFLRNWPYVYALASKTDGSSKIVNKFGVAPLPGKTGPGVSSLGGHDYAISAFAKNKATAVDFINFMASEARQKANLTGSSQAPTWASLYDDPALNKQFPYLTPLKASILGAQPRPRVVKYGDVTAAIQASAYDALSGKTQPKQALTDLQTKLSSLITQ</sequence>
<dbReference type="EMBL" id="BAAANE010000011">
    <property type="protein sequence ID" value="GAA1657308.1"/>
    <property type="molecule type" value="Genomic_DNA"/>
</dbReference>
<protein>
    <submittedName>
        <fullName evidence="4">ABC transporter substrate-binding protein</fullName>
    </submittedName>
</protein>
<keyword evidence="3" id="KW-0732">Signal</keyword>
<organism evidence="4 5">
    <name type="scientific">Kribbella alba</name>
    <dbReference type="NCBI Taxonomy" id="190197"/>
    <lineage>
        <taxon>Bacteria</taxon>
        <taxon>Bacillati</taxon>
        <taxon>Actinomycetota</taxon>
        <taxon>Actinomycetes</taxon>
        <taxon>Propionibacteriales</taxon>
        <taxon>Kribbellaceae</taxon>
        <taxon>Kribbella</taxon>
    </lineage>
</organism>
<comment type="similarity">
    <text evidence="1">Belongs to the bacterial solute-binding protein 1 family.</text>
</comment>
<dbReference type="Pfam" id="PF01547">
    <property type="entry name" value="SBP_bac_1"/>
    <property type="match status" value="1"/>
</dbReference>
<evidence type="ECO:0000256" key="1">
    <source>
        <dbReference type="ARBA" id="ARBA00008520"/>
    </source>
</evidence>
<name>A0ABN2FS12_9ACTN</name>
<dbReference type="InterPro" id="IPR006059">
    <property type="entry name" value="SBP"/>
</dbReference>
<comment type="caution">
    <text evidence="4">The sequence shown here is derived from an EMBL/GenBank/DDBJ whole genome shotgun (WGS) entry which is preliminary data.</text>
</comment>
<evidence type="ECO:0000313" key="4">
    <source>
        <dbReference type="EMBL" id="GAA1657308.1"/>
    </source>
</evidence>
<accession>A0ABN2FS12</accession>
<dbReference type="CDD" id="cd14750">
    <property type="entry name" value="PBP2_TMBP"/>
    <property type="match status" value="1"/>
</dbReference>